<reference evidence="2" key="1">
    <citation type="journal article" date="2014" name="Front. Microbiol.">
        <title>High frequency of phylogenetically diverse reductive dehalogenase-homologous genes in deep subseafloor sedimentary metagenomes.</title>
        <authorList>
            <person name="Kawai M."/>
            <person name="Futagami T."/>
            <person name="Toyoda A."/>
            <person name="Takaki Y."/>
            <person name="Nishi S."/>
            <person name="Hori S."/>
            <person name="Arai W."/>
            <person name="Tsubouchi T."/>
            <person name="Morono Y."/>
            <person name="Uchiyama I."/>
            <person name="Ito T."/>
            <person name="Fujiyama A."/>
            <person name="Inagaki F."/>
            <person name="Takami H."/>
        </authorList>
    </citation>
    <scope>NUCLEOTIDE SEQUENCE</scope>
    <source>
        <strain evidence="2">Expedition CK06-06</strain>
    </source>
</reference>
<dbReference type="Pfam" id="PF06439">
    <property type="entry name" value="3keto-disac_hyd"/>
    <property type="match status" value="1"/>
</dbReference>
<dbReference type="EMBL" id="BARW01035917">
    <property type="protein sequence ID" value="GAJ23688.1"/>
    <property type="molecule type" value="Genomic_DNA"/>
</dbReference>
<evidence type="ECO:0000313" key="2">
    <source>
        <dbReference type="EMBL" id="GAJ23688.1"/>
    </source>
</evidence>
<protein>
    <recommendedName>
        <fullName evidence="1">3-keto-alpha-glucoside-1,2-lyase/3-keto-2-hydroxy-glucal hydratase domain-containing protein</fullName>
    </recommendedName>
</protein>
<feature type="non-terminal residue" evidence="2">
    <location>
        <position position="1"/>
    </location>
</feature>
<accession>X1V1N7</accession>
<dbReference type="GO" id="GO:0016787">
    <property type="term" value="F:hydrolase activity"/>
    <property type="evidence" value="ECO:0007669"/>
    <property type="project" value="InterPro"/>
</dbReference>
<organism evidence="2">
    <name type="scientific">marine sediment metagenome</name>
    <dbReference type="NCBI Taxonomy" id="412755"/>
    <lineage>
        <taxon>unclassified sequences</taxon>
        <taxon>metagenomes</taxon>
        <taxon>ecological metagenomes</taxon>
    </lineage>
</organism>
<gene>
    <name evidence="2" type="ORF">S12H4_55905</name>
</gene>
<dbReference type="AlphaFoldDB" id="X1V1N7"/>
<proteinExistence type="predicted"/>
<dbReference type="InterPro" id="IPR010496">
    <property type="entry name" value="AL/BT2_dom"/>
</dbReference>
<name>X1V1N7_9ZZZZ</name>
<feature type="non-terminal residue" evidence="2">
    <location>
        <position position="219"/>
    </location>
</feature>
<comment type="caution">
    <text evidence="2">The sequence shown here is derived from an EMBL/GenBank/DDBJ whole genome shotgun (WGS) entry which is preliminary data.</text>
</comment>
<dbReference type="Gene3D" id="2.60.120.560">
    <property type="entry name" value="Exo-inulinase, domain 1"/>
    <property type="match status" value="1"/>
</dbReference>
<sequence>IYLKLVWIILFAVMVFSVSSAVAAEAGFKPIFDGRTLDGWKAAEMSYWSVEDGAITGRSTQQNPVKSNQFLVWQLGDVDDFELKLKYRISGTPAANSGIQIRSRVEKAGHAVGYQADIDMAGQYAGALYDERGRGMLATRGQKTVIGSDGKMDKSPLGDADALMNIIKKDDWNEYHIIARGNQIILKVNGQVTAEVIDNDKAQREMSGVLALQLHAGPP</sequence>
<feature type="domain" description="3-keto-alpha-glucoside-1,2-lyase/3-keto-2-hydroxy-glucal hydratase" evidence="1">
    <location>
        <begin position="27"/>
        <end position="217"/>
    </location>
</feature>
<evidence type="ECO:0000259" key="1">
    <source>
        <dbReference type="Pfam" id="PF06439"/>
    </source>
</evidence>